<keyword evidence="5" id="KW-1185">Reference proteome</keyword>
<sequence length="81" mass="8894">MITVKAFAQVREVVGKETWQVAGAHNQTVADVLDNLCELDSRWRAAMDDELLVAVNHTMRDSSFTVNDGDEVAFFPPVTGG</sequence>
<accession>A0ABR8LEV2</accession>
<proteinExistence type="inferred from homology"/>
<evidence type="ECO:0000313" key="4">
    <source>
        <dbReference type="EMBL" id="MBD3584242.1"/>
    </source>
</evidence>
<dbReference type="Gene3D" id="3.10.20.30">
    <property type="match status" value="1"/>
</dbReference>
<dbReference type="EMBL" id="JABBXD010000001">
    <property type="protein sequence ID" value="MBD3584242.1"/>
    <property type="molecule type" value="Genomic_DNA"/>
</dbReference>
<gene>
    <name evidence="4" type="primary">moaD</name>
    <name evidence="4" type="ORF">HHX48_00650</name>
</gene>
<dbReference type="RefSeq" id="WP_191021721.1">
    <property type="nucleotide sequence ID" value="NZ_JABBXD010000001.1"/>
</dbReference>
<dbReference type="Pfam" id="PF02597">
    <property type="entry name" value="ThiS"/>
    <property type="match status" value="1"/>
</dbReference>
<evidence type="ECO:0000256" key="1">
    <source>
        <dbReference type="ARBA" id="ARBA00022741"/>
    </source>
</evidence>
<name>A0ABR8LEV2_9ALTE</name>
<dbReference type="InterPro" id="IPR044672">
    <property type="entry name" value="MOCS2A"/>
</dbReference>
<comment type="similarity">
    <text evidence="2">Belongs to the MoaD family.</text>
</comment>
<evidence type="ECO:0000256" key="2">
    <source>
        <dbReference type="ARBA" id="ARBA00024200"/>
    </source>
</evidence>
<comment type="caution">
    <text evidence="4">The sequence shown here is derived from an EMBL/GenBank/DDBJ whole genome shotgun (WGS) entry which is preliminary data.</text>
</comment>
<dbReference type="SUPFAM" id="SSF54285">
    <property type="entry name" value="MoaD/ThiS"/>
    <property type="match status" value="1"/>
</dbReference>
<dbReference type="InterPro" id="IPR012675">
    <property type="entry name" value="Beta-grasp_dom_sf"/>
</dbReference>
<evidence type="ECO:0000256" key="3">
    <source>
        <dbReference type="ARBA" id="ARBA00024247"/>
    </source>
</evidence>
<dbReference type="PANTHER" id="PTHR33359">
    <property type="entry name" value="MOLYBDOPTERIN SYNTHASE SULFUR CARRIER SUBUNIT"/>
    <property type="match status" value="1"/>
</dbReference>
<dbReference type="InterPro" id="IPR016155">
    <property type="entry name" value="Mopterin_synth/thiamin_S_b"/>
</dbReference>
<dbReference type="Proteomes" id="UP000624419">
    <property type="component" value="Unassembled WGS sequence"/>
</dbReference>
<protein>
    <recommendedName>
        <fullName evidence="3">Molybdopterin synthase sulfur carrier subunit</fullName>
    </recommendedName>
</protein>
<reference evidence="4 5" key="1">
    <citation type="submission" date="2020-04" db="EMBL/GenBank/DDBJ databases">
        <title>Salinimonas sp. HHU 13199.</title>
        <authorList>
            <person name="Cui X."/>
            <person name="Zhang D."/>
        </authorList>
    </citation>
    <scope>NUCLEOTIDE SEQUENCE [LARGE SCALE GENOMIC DNA]</scope>
    <source>
        <strain evidence="4 5">HHU 13199</strain>
    </source>
</reference>
<dbReference type="InterPro" id="IPR003749">
    <property type="entry name" value="ThiS/MoaD-like"/>
</dbReference>
<evidence type="ECO:0000313" key="5">
    <source>
        <dbReference type="Proteomes" id="UP000624419"/>
    </source>
</evidence>
<organism evidence="4 5">
    <name type="scientific">Salinimonas profundi</name>
    <dbReference type="NCBI Taxonomy" id="2729140"/>
    <lineage>
        <taxon>Bacteria</taxon>
        <taxon>Pseudomonadati</taxon>
        <taxon>Pseudomonadota</taxon>
        <taxon>Gammaproteobacteria</taxon>
        <taxon>Alteromonadales</taxon>
        <taxon>Alteromonadaceae</taxon>
        <taxon>Alteromonas/Salinimonas group</taxon>
        <taxon>Salinimonas</taxon>
    </lineage>
</organism>
<dbReference type="CDD" id="cd00754">
    <property type="entry name" value="Ubl_MoaD"/>
    <property type="match status" value="1"/>
</dbReference>
<keyword evidence="1" id="KW-0547">Nucleotide-binding</keyword>
<dbReference type="PANTHER" id="PTHR33359:SF1">
    <property type="entry name" value="MOLYBDOPTERIN SYNTHASE SULFUR CARRIER SUBUNIT"/>
    <property type="match status" value="1"/>
</dbReference>